<reference evidence="1 2" key="1">
    <citation type="submission" date="2016-07" db="EMBL/GenBank/DDBJ databases">
        <title>Pervasive Adenine N6-methylation of Active Genes in Fungi.</title>
        <authorList>
            <consortium name="DOE Joint Genome Institute"/>
            <person name="Mondo S.J."/>
            <person name="Dannebaum R.O."/>
            <person name="Kuo R.C."/>
            <person name="Labutti K."/>
            <person name="Haridas S."/>
            <person name="Kuo A."/>
            <person name="Salamov A."/>
            <person name="Ahrendt S.R."/>
            <person name="Lipzen A."/>
            <person name="Sullivan W."/>
            <person name="Andreopoulos W.B."/>
            <person name="Clum A."/>
            <person name="Lindquist E."/>
            <person name="Daum C."/>
            <person name="Ramamoorthy G.K."/>
            <person name="Gryganskyi A."/>
            <person name="Culley D."/>
            <person name="Magnuson J.K."/>
            <person name="James T.Y."/>
            <person name="O'Malley M.A."/>
            <person name="Stajich J.E."/>
            <person name="Spatafora J.W."/>
            <person name="Visel A."/>
            <person name="Grigoriev I.V."/>
        </authorList>
    </citation>
    <scope>NUCLEOTIDE SEQUENCE [LARGE SCALE GENOMIC DNA]</scope>
    <source>
        <strain evidence="1 2">PL171</strain>
    </source>
</reference>
<proteinExistence type="predicted"/>
<gene>
    <name evidence="1" type="ORF">BCR44DRAFT_1435053</name>
</gene>
<comment type="caution">
    <text evidence="1">The sequence shown here is derived from an EMBL/GenBank/DDBJ whole genome shotgun (WGS) entry which is preliminary data.</text>
</comment>
<name>A0A1Y2HKI3_9FUNG</name>
<dbReference type="Proteomes" id="UP000193411">
    <property type="component" value="Unassembled WGS sequence"/>
</dbReference>
<evidence type="ECO:0000313" key="1">
    <source>
        <dbReference type="EMBL" id="ORZ35085.1"/>
    </source>
</evidence>
<organism evidence="1 2">
    <name type="scientific">Catenaria anguillulae PL171</name>
    <dbReference type="NCBI Taxonomy" id="765915"/>
    <lineage>
        <taxon>Eukaryota</taxon>
        <taxon>Fungi</taxon>
        <taxon>Fungi incertae sedis</taxon>
        <taxon>Blastocladiomycota</taxon>
        <taxon>Blastocladiomycetes</taxon>
        <taxon>Blastocladiales</taxon>
        <taxon>Catenariaceae</taxon>
        <taxon>Catenaria</taxon>
    </lineage>
</organism>
<protein>
    <submittedName>
        <fullName evidence="1">Uncharacterized protein</fullName>
    </submittedName>
</protein>
<accession>A0A1Y2HKI3</accession>
<evidence type="ECO:0000313" key="2">
    <source>
        <dbReference type="Proteomes" id="UP000193411"/>
    </source>
</evidence>
<dbReference type="EMBL" id="MCFL01000024">
    <property type="protein sequence ID" value="ORZ35085.1"/>
    <property type="molecule type" value="Genomic_DNA"/>
</dbReference>
<keyword evidence="2" id="KW-1185">Reference proteome</keyword>
<dbReference type="AlphaFoldDB" id="A0A1Y2HKI3"/>
<sequence length="52" mass="6075">MRLSQPIRNVSWQRRSRLGERLRRKFRQGRSWACAALGGVGALCHDIHWFPG</sequence>